<feature type="domain" description="EamA" evidence="7">
    <location>
        <begin position="155"/>
        <end position="286"/>
    </location>
</feature>
<feature type="transmembrane region" description="Helical" evidence="6">
    <location>
        <begin position="270"/>
        <end position="288"/>
    </location>
</feature>
<protein>
    <recommendedName>
        <fullName evidence="7">EamA domain-containing protein</fullName>
    </recommendedName>
</protein>
<dbReference type="PANTHER" id="PTHR22911:SF6">
    <property type="entry name" value="SOLUTE CARRIER FAMILY 35 MEMBER G1"/>
    <property type="match status" value="1"/>
</dbReference>
<keyword evidence="3 6" id="KW-0812">Transmembrane</keyword>
<evidence type="ECO:0000313" key="8">
    <source>
        <dbReference type="EMBL" id="EBA09279.1"/>
    </source>
</evidence>
<evidence type="ECO:0000259" key="7">
    <source>
        <dbReference type="Pfam" id="PF00892"/>
    </source>
</evidence>
<comment type="similarity">
    <text evidence="2">Belongs to the drug/metabolite transporter (DMT) superfamily. 10 TMS drug/metabolite exporter (DME) (TC 2.A.7.3) family.</text>
</comment>
<comment type="caution">
    <text evidence="8">The sequence shown here is derived from an EMBL/GenBank/DDBJ whole genome shotgun (WGS) entry which is preliminary data.</text>
</comment>
<reference evidence="8 9" key="1">
    <citation type="submission" date="2006-06" db="EMBL/GenBank/DDBJ databases">
        <authorList>
            <person name="Moran M.A."/>
            <person name="Ferriera S."/>
            <person name="Johnson J."/>
            <person name="Kravitz S."/>
            <person name="Beeson K."/>
            <person name="Sutton G."/>
            <person name="Rogers Y.-H."/>
            <person name="Friedman R."/>
            <person name="Frazier M."/>
            <person name="Venter J.C."/>
        </authorList>
    </citation>
    <scope>NUCLEOTIDE SEQUENCE [LARGE SCALE GENOMIC DNA]</scope>
    <source>
        <strain evidence="8 9">E-37</strain>
    </source>
</reference>
<evidence type="ECO:0000256" key="3">
    <source>
        <dbReference type="ARBA" id="ARBA00022692"/>
    </source>
</evidence>
<dbReference type="InterPro" id="IPR037185">
    <property type="entry name" value="EmrE-like"/>
</dbReference>
<organism evidence="8 9">
    <name type="scientific">Sagittula stellata (strain ATCC 700073 / DSM 11524 / E-37)</name>
    <dbReference type="NCBI Taxonomy" id="388399"/>
    <lineage>
        <taxon>Bacteria</taxon>
        <taxon>Pseudomonadati</taxon>
        <taxon>Pseudomonadota</taxon>
        <taxon>Alphaproteobacteria</taxon>
        <taxon>Rhodobacterales</taxon>
        <taxon>Roseobacteraceae</taxon>
        <taxon>Sagittula</taxon>
    </lineage>
</organism>
<dbReference type="OrthoDB" id="9815809at2"/>
<feature type="transmembrane region" description="Helical" evidence="6">
    <location>
        <begin position="151"/>
        <end position="167"/>
    </location>
</feature>
<feature type="transmembrane region" description="Helical" evidence="6">
    <location>
        <begin position="37"/>
        <end position="58"/>
    </location>
</feature>
<feature type="domain" description="EamA" evidence="7">
    <location>
        <begin position="8"/>
        <end position="140"/>
    </location>
</feature>
<evidence type="ECO:0000256" key="5">
    <source>
        <dbReference type="ARBA" id="ARBA00023136"/>
    </source>
</evidence>
<proteinExistence type="inferred from homology"/>
<dbReference type="EMBL" id="AAYA01000003">
    <property type="protein sequence ID" value="EBA09279.1"/>
    <property type="molecule type" value="Genomic_DNA"/>
</dbReference>
<dbReference type="Pfam" id="PF00892">
    <property type="entry name" value="EamA"/>
    <property type="match status" value="2"/>
</dbReference>
<sequence>MSSDRPLLGIGLMLAFCFLAPFGDALAKLLGPHLSVGQITTLRFVAQAIVLVPLSLVLRRSWRMSAGTFGLLFLRTLMHIAGIALVVTSLLYLPLADAIAIAYVMPFIALLLGHLFLGETVGPHRLAACAVGFGGTLLVLQPAFADVGAPALIPLSVALVFSIYMLLSRKLGSRLDPIAQQAAAAPIALAILIPVMALTPETMTHTGWVEPTPQLWGLIALMGLVGSTAHLTMSWALKYAPASTLAPMQYLEIPFATFVGYLIWGDLLGPLATLGVAVTIGSGLYIVMRERATAARAPAPKPVHSGAPPTG</sequence>
<feature type="transmembrane region" description="Helical" evidence="6">
    <location>
        <begin position="218"/>
        <end position="237"/>
    </location>
</feature>
<accession>A3K0G4</accession>
<evidence type="ECO:0000256" key="4">
    <source>
        <dbReference type="ARBA" id="ARBA00022989"/>
    </source>
</evidence>
<comment type="subcellular location">
    <subcellularLocation>
        <location evidence="1">Membrane</location>
        <topology evidence="1">Multi-pass membrane protein</topology>
    </subcellularLocation>
</comment>
<feature type="transmembrane region" description="Helical" evidence="6">
    <location>
        <begin position="179"/>
        <end position="198"/>
    </location>
</feature>
<evidence type="ECO:0000256" key="1">
    <source>
        <dbReference type="ARBA" id="ARBA00004141"/>
    </source>
</evidence>
<keyword evidence="5 6" id="KW-0472">Membrane</keyword>
<dbReference type="InterPro" id="IPR000620">
    <property type="entry name" value="EamA_dom"/>
</dbReference>
<dbReference type="RefSeq" id="WP_005856820.1">
    <property type="nucleotide sequence ID" value="NZ_AAYA01000003.1"/>
</dbReference>
<keyword evidence="4 6" id="KW-1133">Transmembrane helix</keyword>
<dbReference type="AlphaFoldDB" id="A3K0G4"/>
<name>A3K0G4_SAGS3</name>
<keyword evidence="9" id="KW-1185">Reference proteome</keyword>
<evidence type="ECO:0000313" key="9">
    <source>
        <dbReference type="Proteomes" id="UP000005713"/>
    </source>
</evidence>
<dbReference type="Proteomes" id="UP000005713">
    <property type="component" value="Unassembled WGS sequence"/>
</dbReference>
<feature type="transmembrane region" description="Helical" evidence="6">
    <location>
        <begin position="126"/>
        <end position="145"/>
    </location>
</feature>
<dbReference type="GO" id="GO:0016020">
    <property type="term" value="C:membrane"/>
    <property type="evidence" value="ECO:0007669"/>
    <property type="project" value="UniProtKB-SubCell"/>
</dbReference>
<dbReference type="SUPFAM" id="SSF103481">
    <property type="entry name" value="Multidrug resistance efflux transporter EmrE"/>
    <property type="match status" value="2"/>
</dbReference>
<evidence type="ECO:0000256" key="6">
    <source>
        <dbReference type="SAM" id="Phobius"/>
    </source>
</evidence>
<evidence type="ECO:0000256" key="2">
    <source>
        <dbReference type="ARBA" id="ARBA00009853"/>
    </source>
</evidence>
<dbReference type="eggNOG" id="COG0697">
    <property type="taxonomic scope" value="Bacteria"/>
</dbReference>
<dbReference type="PANTHER" id="PTHR22911">
    <property type="entry name" value="ACYL-MALONYL CONDENSING ENZYME-RELATED"/>
    <property type="match status" value="1"/>
</dbReference>
<feature type="transmembrane region" description="Helical" evidence="6">
    <location>
        <begin position="244"/>
        <end position="264"/>
    </location>
</feature>
<gene>
    <name evidence="8" type="ORF">SSE37_23594</name>
</gene>
<feature type="transmembrane region" description="Helical" evidence="6">
    <location>
        <begin position="70"/>
        <end position="92"/>
    </location>
</feature>
<feature type="transmembrane region" description="Helical" evidence="6">
    <location>
        <begin position="98"/>
        <end position="117"/>
    </location>
</feature>